<name>A0ABT5L5Y7_9ALTE</name>
<dbReference type="Proteomes" id="UP001218788">
    <property type="component" value="Unassembled WGS sequence"/>
</dbReference>
<evidence type="ECO:0000256" key="1">
    <source>
        <dbReference type="SAM" id="Phobius"/>
    </source>
</evidence>
<dbReference type="RefSeq" id="WP_273641677.1">
    <property type="nucleotide sequence ID" value="NZ_JAQQXP010000002.1"/>
</dbReference>
<reference evidence="2 3" key="1">
    <citation type="submission" date="2022-10" db="EMBL/GenBank/DDBJ databases">
        <title>Alteromonas sp. chi3 Genome sequencing.</title>
        <authorList>
            <person name="Park S."/>
        </authorList>
    </citation>
    <scope>NUCLEOTIDE SEQUENCE [LARGE SCALE GENOMIC DNA]</scope>
    <source>
        <strain evidence="3">chi3</strain>
    </source>
</reference>
<comment type="caution">
    <text evidence="2">The sequence shown here is derived from an EMBL/GenBank/DDBJ whole genome shotgun (WGS) entry which is preliminary data.</text>
</comment>
<sequence>MNNRIIYLVLFVISVLVSLTVKMQREALWGIAASLDIILGSMLSYSYVIGLVACYVTFANTMTTAKLNKAVLGISCGALLYEVNQAFIDTMHFDWNDVIATILAYLTLTLIQFLRPVNAEADQPSVMHSH</sequence>
<accession>A0ABT5L5Y7</accession>
<keyword evidence="1" id="KW-0472">Membrane</keyword>
<feature type="transmembrane region" description="Helical" evidence="1">
    <location>
        <begin position="35"/>
        <end position="58"/>
    </location>
</feature>
<feature type="transmembrane region" description="Helical" evidence="1">
    <location>
        <begin position="70"/>
        <end position="88"/>
    </location>
</feature>
<keyword evidence="3" id="KW-1185">Reference proteome</keyword>
<keyword evidence="1" id="KW-0812">Transmembrane</keyword>
<organism evidence="2 3">
    <name type="scientific">Alteromonas gilva</name>
    <dbReference type="NCBI Taxonomy" id="2987522"/>
    <lineage>
        <taxon>Bacteria</taxon>
        <taxon>Pseudomonadati</taxon>
        <taxon>Pseudomonadota</taxon>
        <taxon>Gammaproteobacteria</taxon>
        <taxon>Alteromonadales</taxon>
        <taxon>Alteromonadaceae</taxon>
        <taxon>Alteromonas/Salinimonas group</taxon>
        <taxon>Alteromonas</taxon>
    </lineage>
</organism>
<feature type="transmembrane region" description="Helical" evidence="1">
    <location>
        <begin position="95"/>
        <end position="114"/>
    </location>
</feature>
<evidence type="ECO:0000313" key="3">
    <source>
        <dbReference type="Proteomes" id="UP001218788"/>
    </source>
</evidence>
<keyword evidence="1" id="KW-1133">Transmembrane helix</keyword>
<proteinExistence type="predicted"/>
<evidence type="ECO:0000313" key="2">
    <source>
        <dbReference type="EMBL" id="MDC8831896.1"/>
    </source>
</evidence>
<dbReference type="EMBL" id="JAQQXP010000002">
    <property type="protein sequence ID" value="MDC8831896.1"/>
    <property type="molecule type" value="Genomic_DNA"/>
</dbReference>
<gene>
    <name evidence="2" type="ORF">OIK42_14150</name>
</gene>
<protein>
    <submittedName>
        <fullName evidence="2">Uncharacterized protein</fullName>
    </submittedName>
</protein>
<feature type="transmembrane region" description="Helical" evidence="1">
    <location>
        <begin position="6"/>
        <end position="23"/>
    </location>
</feature>